<keyword evidence="3" id="KW-1185">Reference proteome</keyword>
<evidence type="ECO:0000313" key="2">
    <source>
        <dbReference type="EMBL" id="SMB78244.1"/>
    </source>
</evidence>
<organism evidence="2 3">
    <name type="scientific">Deinococcus hopiensis KR-140</name>
    <dbReference type="NCBI Taxonomy" id="695939"/>
    <lineage>
        <taxon>Bacteria</taxon>
        <taxon>Thermotogati</taxon>
        <taxon>Deinococcota</taxon>
        <taxon>Deinococci</taxon>
        <taxon>Deinococcales</taxon>
        <taxon>Deinococcaceae</taxon>
        <taxon>Deinococcus</taxon>
    </lineage>
</organism>
<accession>A0A1W1UBS2</accession>
<dbReference type="OrthoDB" id="67279at2"/>
<dbReference type="AlphaFoldDB" id="A0A1W1UBS2"/>
<dbReference type="InterPro" id="IPR046505">
    <property type="entry name" value="DUF6683"/>
</dbReference>
<feature type="signal peptide" evidence="1">
    <location>
        <begin position="1"/>
        <end position="31"/>
    </location>
</feature>
<dbReference type="RefSeq" id="WP_084045156.1">
    <property type="nucleotide sequence ID" value="NZ_FWWU01000002.1"/>
</dbReference>
<gene>
    <name evidence="2" type="ORF">SAMN00790413_06569</name>
</gene>
<dbReference type="Pfam" id="PF20388">
    <property type="entry name" value="DUF6683"/>
    <property type="match status" value="1"/>
</dbReference>
<evidence type="ECO:0000256" key="1">
    <source>
        <dbReference type="SAM" id="SignalP"/>
    </source>
</evidence>
<name>A0A1W1UBS2_9DEIO</name>
<dbReference type="EMBL" id="FWWU01000002">
    <property type="protein sequence ID" value="SMB78244.1"/>
    <property type="molecule type" value="Genomic_DNA"/>
</dbReference>
<dbReference type="STRING" id="695939.SAMN00790413_06569"/>
<sequence>MPHHRFARPIRTLFTFALLGAAPLITAPAVAQTASPLSAVTGNAVLGALRGQLTRAAPAAGTGMTLALSAFKPSAGRLLPARLTAGMTSMSPAQQREARSLYEQLLQGYDTLLDQNREGRLKNNVAGALMYALTVSHLVLSGETLSGAQQEALLGSVNAALGRTTPFKTLPDARRQELYEALILTANFALALREGAGEHPAYDAEAKAIAAGLFRQVLGRDPDQTEFTDAGLKFR</sequence>
<protein>
    <submittedName>
        <fullName evidence="2">Uncharacterized protein</fullName>
    </submittedName>
</protein>
<feature type="chain" id="PRO_5013388911" evidence="1">
    <location>
        <begin position="32"/>
        <end position="235"/>
    </location>
</feature>
<dbReference type="Proteomes" id="UP000192582">
    <property type="component" value="Unassembled WGS sequence"/>
</dbReference>
<proteinExistence type="predicted"/>
<reference evidence="2 3" key="1">
    <citation type="submission" date="2017-04" db="EMBL/GenBank/DDBJ databases">
        <authorList>
            <person name="Afonso C.L."/>
            <person name="Miller P.J."/>
            <person name="Scott M.A."/>
            <person name="Spackman E."/>
            <person name="Goraichik I."/>
            <person name="Dimitrov K.M."/>
            <person name="Suarez D.L."/>
            <person name="Swayne D.E."/>
        </authorList>
    </citation>
    <scope>NUCLEOTIDE SEQUENCE [LARGE SCALE GENOMIC DNA]</scope>
    <source>
        <strain evidence="2 3">KR-140</strain>
    </source>
</reference>
<evidence type="ECO:0000313" key="3">
    <source>
        <dbReference type="Proteomes" id="UP000192582"/>
    </source>
</evidence>
<keyword evidence="1" id="KW-0732">Signal</keyword>